<dbReference type="Proteomes" id="UP000002484">
    <property type="component" value="Chromosome"/>
</dbReference>
<dbReference type="HOGENOM" id="CLU_059519_1_0_11"/>
<protein>
    <submittedName>
        <fullName evidence="2">Esterase</fullName>
    </submittedName>
</protein>
<dbReference type="InterPro" id="IPR050583">
    <property type="entry name" value="Mycobacterial_A85_antigen"/>
</dbReference>
<dbReference type="Gene3D" id="3.40.50.1820">
    <property type="entry name" value="alpha/beta hydrolase"/>
    <property type="match status" value="1"/>
</dbReference>
<dbReference type="Pfam" id="PF00756">
    <property type="entry name" value="Esterase"/>
    <property type="match status" value="1"/>
</dbReference>
<dbReference type="SUPFAM" id="SSF53474">
    <property type="entry name" value="alpha/beta-Hydrolases"/>
    <property type="match status" value="1"/>
</dbReference>
<dbReference type="InterPro" id="IPR029058">
    <property type="entry name" value="AB_hydrolase_fold"/>
</dbReference>
<evidence type="ECO:0000256" key="1">
    <source>
        <dbReference type="SAM" id="MobiDB-lite"/>
    </source>
</evidence>
<proteinExistence type="predicted"/>
<dbReference type="InterPro" id="IPR000801">
    <property type="entry name" value="Esterase-like"/>
</dbReference>
<reference evidence="2 3" key="1">
    <citation type="submission" date="2010-10" db="EMBL/GenBank/DDBJ databases">
        <title>Complete sequence of Frankia sp. EuI1c.</title>
        <authorList>
            <consortium name="US DOE Joint Genome Institute"/>
            <person name="Lucas S."/>
            <person name="Copeland A."/>
            <person name="Lapidus A."/>
            <person name="Cheng J.-F."/>
            <person name="Bruce D."/>
            <person name="Goodwin L."/>
            <person name="Pitluck S."/>
            <person name="Chertkov O."/>
            <person name="Detter J.C."/>
            <person name="Han C."/>
            <person name="Tapia R."/>
            <person name="Land M."/>
            <person name="Hauser L."/>
            <person name="Jeffries C."/>
            <person name="Kyrpides N."/>
            <person name="Ivanova N."/>
            <person name="Mikhailova N."/>
            <person name="Beauchemin N."/>
            <person name="Sen A."/>
            <person name="Sur S.A."/>
            <person name="Gtari M."/>
            <person name="Wall L."/>
            <person name="Tisa L."/>
            <person name="Woyke T."/>
        </authorList>
    </citation>
    <scope>NUCLEOTIDE SEQUENCE [LARGE SCALE GENOMIC DNA]</scope>
    <source>
        <strain evidence="3">DSM 45817 / CECT 9037 / EuI1c</strain>
    </source>
</reference>
<dbReference type="EMBL" id="CP002299">
    <property type="protein sequence ID" value="ADP81517.1"/>
    <property type="molecule type" value="Genomic_DNA"/>
</dbReference>
<gene>
    <name evidence="2" type="ordered locus">FraEuI1c_3508</name>
</gene>
<keyword evidence="3" id="KW-1185">Reference proteome</keyword>
<dbReference type="eggNOG" id="COG2382">
    <property type="taxonomic scope" value="Bacteria"/>
</dbReference>
<dbReference type="OrthoDB" id="3210113at2"/>
<dbReference type="RefSeq" id="WP_013424635.1">
    <property type="nucleotide sequence ID" value="NC_014666.1"/>
</dbReference>
<dbReference type="AlphaFoldDB" id="E3IZ90"/>
<organism evidence="2 3">
    <name type="scientific">Pseudofrankia inefficax (strain DSM 45817 / CECT 9037 / DDB 130130 / EuI1c)</name>
    <name type="common">Frankia inefficax</name>
    <dbReference type="NCBI Taxonomy" id="298654"/>
    <lineage>
        <taxon>Bacteria</taxon>
        <taxon>Bacillati</taxon>
        <taxon>Actinomycetota</taxon>
        <taxon>Actinomycetes</taxon>
        <taxon>Frankiales</taxon>
        <taxon>Frankiaceae</taxon>
        <taxon>Pseudofrankia</taxon>
    </lineage>
</organism>
<dbReference type="KEGG" id="fri:FraEuI1c_3508"/>
<dbReference type="PANTHER" id="PTHR48098">
    <property type="entry name" value="ENTEROCHELIN ESTERASE-RELATED"/>
    <property type="match status" value="1"/>
</dbReference>
<dbReference type="InParanoid" id="E3IZ90"/>
<name>E3IZ90_PSEI1</name>
<accession>E3IZ90</accession>
<feature type="compositionally biased region" description="Low complexity" evidence="1">
    <location>
        <begin position="27"/>
        <end position="50"/>
    </location>
</feature>
<dbReference type="STRING" id="298654.FraEuI1c_3508"/>
<dbReference type="PANTHER" id="PTHR48098:SF1">
    <property type="entry name" value="DIACYLGLYCEROL ACYLTRANSFERASE_MYCOLYLTRANSFERASE AG85A"/>
    <property type="match status" value="1"/>
</dbReference>
<feature type="region of interest" description="Disordered" evidence="1">
    <location>
        <begin position="24"/>
        <end position="50"/>
    </location>
</feature>
<evidence type="ECO:0000313" key="2">
    <source>
        <dbReference type="EMBL" id="ADP81517.1"/>
    </source>
</evidence>
<sequence>MLLAVPTAAAGAVAGAWWVRGTGGQSAPGPAAPAGGGPAARQSPSPATAPAVTVVPTGPALVTQTQFHSAARGRTVSMVVVSPAVGPLDGLPVCLVLHGRGDDARRGVALLALDSALAVAVRAGASPFVAVAVDGGEAYWHRRAAGDDPEQMILAEVLPRLAAQGLRTSRLAALGWSMGGYGALLLAERHPDLVAAVAASSPAMWRTYGASAPGAFDSAADFAAHRVLGQPPATGVAYRIDCGRGDPFYAVSRQSADELAAGERAFGAGGHDPTFWRAALPAQLAFVARALAPAPS</sequence>
<evidence type="ECO:0000313" key="3">
    <source>
        <dbReference type="Proteomes" id="UP000002484"/>
    </source>
</evidence>
<dbReference type="GO" id="GO:0016747">
    <property type="term" value="F:acyltransferase activity, transferring groups other than amino-acyl groups"/>
    <property type="evidence" value="ECO:0007669"/>
    <property type="project" value="TreeGrafter"/>
</dbReference>